<dbReference type="AlphaFoldDB" id="A0A0C4EAM3"/>
<accession>A0A0C4EAM3</accession>
<feature type="region of interest" description="Disordered" evidence="1">
    <location>
        <begin position="164"/>
        <end position="478"/>
    </location>
</feature>
<protein>
    <submittedName>
        <fullName evidence="2 3">Uncharacterized protein</fullName>
    </submittedName>
</protein>
<feature type="compositionally biased region" description="Low complexity" evidence="1">
    <location>
        <begin position="257"/>
        <end position="278"/>
    </location>
</feature>
<keyword evidence="4" id="KW-1185">Reference proteome</keyword>
<evidence type="ECO:0000313" key="4">
    <source>
        <dbReference type="Proteomes" id="UP000011715"/>
    </source>
</evidence>
<reference evidence="4" key="2">
    <citation type="submission" date="2010-05" db="EMBL/GenBank/DDBJ databases">
        <title>The genome sequence of Magnaporthe poae strain ATCC 64411.</title>
        <authorList>
            <person name="Ma L.-J."/>
            <person name="Dead R."/>
            <person name="Young S."/>
            <person name="Zeng Q."/>
            <person name="Koehrsen M."/>
            <person name="Alvarado L."/>
            <person name="Berlin A."/>
            <person name="Chapman S.B."/>
            <person name="Chen Z."/>
            <person name="Freedman E."/>
            <person name="Gellesch M."/>
            <person name="Goldberg J."/>
            <person name="Griggs A."/>
            <person name="Gujja S."/>
            <person name="Heilman E.R."/>
            <person name="Heiman D."/>
            <person name="Hepburn T."/>
            <person name="Howarth C."/>
            <person name="Jen D."/>
            <person name="Larson L."/>
            <person name="Mehta T."/>
            <person name="Neiman D."/>
            <person name="Pearson M."/>
            <person name="Roberts A."/>
            <person name="Saif S."/>
            <person name="Shea T."/>
            <person name="Shenoy N."/>
            <person name="Sisk P."/>
            <person name="Stolte C."/>
            <person name="Sykes S."/>
            <person name="Walk T."/>
            <person name="White J."/>
            <person name="Yandava C."/>
            <person name="Haas B."/>
            <person name="Nusbaum C."/>
            <person name="Birren B."/>
        </authorList>
    </citation>
    <scope>NUCLEOTIDE SEQUENCE [LARGE SCALE GENOMIC DNA]</scope>
    <source>
        <strain evidence="4">ATCC 64411 / 73-15</strain>
    </source>
</reference>
<feature type="compositionally biased region" description="Basic and acidic residues" evidence="1">
    <location>
        <begin position="338"/>
        <end position="351"/>
    </location>
</feature>
<reference evidence="2" key="3">
    <citation type="submission" date="2011-03" db="EMBL/GenBank/DDBJ databases">
        <title>Annotation of Magnaporthe poae ATCC 64411.</title>
        <authorList>
            <person name="Ma L.-J."/>
            <person name="Dead R."/>
            <person name="Young S.K."/>
            <person name="Zeng Q."/>
            <person name="Gargeya S."/>
            <person name="Fitzgerald M."/>
            <person name="Haas B."/>
            <person name="Abouelleil A."/>
            <person name="Alvarado L."/>
            <person name="Arachchi H.M."/>
            <person name="Berlin A."/>
            <person name="Brown A."/>
            <person name="Chapman S.B."/>
            <person name="Chen Z."/>
            <person name="Dunbar C."/>
            <person name="Freedman E."/>
            <person name="Gearin G."/>
            <person name="Gellesch M."/>
            <person name="Goldberg J."/>
            <person name="Griggs A."/>
            <person name="Gujja S."/>
            <person name="Heiman D."/>
            <person name="Howarth C."/>
            <person name="Larson L."/>
            <person name="Lui A."/>
            <person name="MacDonald P.J.P."/>
            <person name="Mehta T."/>
            <person name="Montmayeur A."/>
            <person name="Murphy C."/>
            <person name="Neiman D."/>
            <person name="Pearson M."/>
            <person name="Priest M."/>
            <person name="Roberts A."/>
            <person name="Saif S."/>
            <person name="Shea T."/>
            <person name="Shenoy N."/>
            <person name="Sisk P."/>
            <person name="Stolte C."/>
            <person name="Sykes S."/>
            <person name="Yandava C."/>
            <person name="Wortman J."/>
            <person name="Nusbaum C."/>
            <person name="Birren B."/>
        </authorList>
    </citation>
    <scope>NUCLEOTIDE SEQUENCE</scope>
    <source>
        <strain evidence="2">ATCC 64411</strain>
    </source>
</reference>
<name>A0A0C4EAM3_MAGP6</name>
<gene>
    <name evidence="2" type="ORF">MAPG_09698</name>
</gene>
<dbReference type="OrthoDB" id="437973at2759"/>
<feature type="region of interest" description="Disordered" evidence="1">
    <location>
        <begin position="1"/>
        <end position="21"/>
    </location>
</feature>
<feature type="compositionally biased region" description="Basic and acidic residues" evidence="1">
    <location>
        <begin position="315"/>
        <end position="327"/>
    </location>
</feature>
<feature type="compositionally biased region" description="Basic and acidic residues" evidence="1">
    <location>
        <begin position="416"/>
        <end position="442"/>
    </location>
</feature>
<dbReference type="STRING" id="644358.A0A0C4EAM3"/>
<dbReference type="EMBL" id="ADBL01002481">
    <property type="status" value="NOT_ANNOTATED_CDS"/>
    <property type="molecule type" value="Genomic_DNA"/>
</dbReference>
<sequence>MSGLVSRPGDGEEAGDEGRSSWLGLRAEGVPTIRMRERAAAAEGLPRVCRRGAQMQIRRAVEKPKFGQASGLVGFHPRCTLLHVGGGISQAVQKPRFGGCAGLWECVGNILEVVAGTGRASIVCLAAPDRCARDPVFDRRPVSPVSSTCSLTVRERHYSYECKAGPQERPYVPRPSRTQQLLDPKLRPQLTNDTPDAFQKKTGVADAELAKKAAQREKEQKALQDSDSGSESGNGGVAKADHRRGHRNSRRRRSRSYDSVSSAPARSASPPPRRVSISPERERERSRSPRRRSGSPRSERSYSRSDVSRSPSPRPEQRDDRRREYRSRSASRGSSRSPRRDRSLSRGKERASLSPPRAPEPRSRQGGGHYSSDEEPRNHRSRGGGYPDDDEQLTRPRQTRRRDSRSPGRGTPVDTRGGRDREPVGRQYRDRRDPRDERDDWRGSPPRWAPPPRSPPRERSLSPFSKRRALTQAGNSRG</sequence>
<feature type="compositionally biased region" description="Basic and acidic residues" evidence="1">
    <location>
        <begin position="208"/>
        <end position="224"/>
    </location>
</feature>
<dbReference type="VEuPathDB" id="FungiDB:MAPG_09698"/>
<reference evidence="2" key="1">
    <citation type="submission" date="2010-05" db="EMBL/GenBank/DDBJ databases">
        <title>The Genome Sequence of Magnaporthe poae strain ATCC 64411.</title>
        <authorList>
            <consortium name="The Broad Institute Genome Sequencing Platform"/>
            <consortium name="Broad Institute Genome Sequencing Center for Infectious Disease"/>
            <person name="Ma L.-J."/>
            <person name="Dead R."/>
            <person name="Young S."/>
            <person name="Zeng Q."/>
            <person name="Koehrsen M."/>
            <person name="Alvarado L."/>
            <person name="Berlin A."/>
            <person name="Chapman S.B."/>
            <person name="Chen Z."/>
            <person name="Freedman E."/>
            <person name="Gellesch M."/>
            <person name="Goldberg J."/>
            <person name="Griggs A."/>
            <person name="Gujja S."/>
            <person name="Heilman E.R."/>
            <person name="Heiman D."/>
            <person name="Hepburn T."/>
            <person name="Howarth C."/>
            <person name="Jen D."/>
            <person name="Larson L."/>
            <person name="Mehta T."/>
            <person name="Neiman D."/>
            <person name="Pearson M."/>
            <person name="Roberts A."/>
            <person name="Saif S."/>
            <person name="Shea T."/>
            <person name="Shenoy N."/>
            <person name="Sisk P."/>
            <person name="Stolte C."/>
            <person name="Sykes S."/>
            <person name="Walk T."/>
            <person name="White J."/>
            <person name="Yandava C."/>
            <person name="Haas B."/>
            <person name="Nusbaum C."/>
            <person name="Birren B."/>
        </authorList>
    </citation>
    <scope>NUCLEOTIDE SEQUENCE</scope>
    <source>
        <strain evidence="2">ATCC 64411</strain>
    </source>
</reference>
<evidence type="ECO:0000256" key="1">
    <source>
        <dbReference type="SAM" id="MobiDB-lite"/>
    </source>
</evidence>
<reference evidence="3" key="4">
    <citation type="journal article" date="2015" name="G3 (Bethesda)">
        <title>Genome sequences of three phytopathogenic species of the Magnaporthaceae family of fungi.</title>
        <authorList>
            <person name="Okagaki L.H."/>
            <person name="Nunes C.C."/>
            <person name="Sailsbery J."/>
            <person name="Clay B."/>
            <person name="Brown D."/>
            <person name="John T."/>
            <person name="Oh Y."/>
            <person name="Young N."/>
            <person name="Fitzgerald M."/>
            <person name="Haas B.J."/>
            <person name="Zeng Q."/>
            <person name="Young S."/>
            <person name="Adiconis X."/>
            <person name="Fan L."/>
            <person name="Levin J.Z."/>
            <person name="Mitchell T.K."/>
            <person name="Okubara P.A."/>
            <person name="Farman M.L."/>
            <person name="Kohn L.M."/>
            <person name="Birren B."/>
            <person name="Ma L.-J."/>
            <person name="Dean R.A."/>
        </authorList>
    </citation>
    <scope>NUCLEOTIDE SEQUENCE</scope>
    <source>
        <strain evidence="3">ATCC 64411 / 73-15</strain>
    </source>
</reference>
<evidence type="ECO:0000313" key="3">
    <source>
        <dbReference type="EnsemblFungi" id="MAPG_09698T0"/>
    </source>
</evidence>
<organism evidence="3 4">
    <name type="scientific">Magnaporthiopsis poae (strain ATCC 64411 / 73-15)</name>
    <name type="common">Kentucky bluegrass fungus</name>
    <name type="synonym">Magnaporthe poae</name>
    <dbReference type="NCBI Taxonomy" id="644358"/>
    <lineage>
        <taxon>Eukaryota</taxon>
        <taxon>Fungi</taxon>
        <taxon>Dikarya</taxon>
        <taxon>Ascomycota</taxon>
        <taxon>Pezizomycotina</taxon>
        <taxon>Sordariomycetes</taxon>
        <taxon>Sordariomycetidae</taxon>
        <taxon>Magnaporthales</taxon>
        <taxon>Magnaporthaceae</taxon>
        <taxon>Magnaporthiopsis</taxon>
    </lineage>
</organism>
<feature type="compositionally biased region" description="Basic residues" evidence="1">
    <location>
        <begin position="241"/>
        <end position="254"/>
    </location>
</feature>
<dbReference type="EMBL" id="GL876976">
    <property type="protein sequence ID" value="KLU91175.1"/>
    <property type="molecule type" value="Genomic_DNA"/>
</dbReference>
<reference evidence="3" key="5">
    <citation type="submission" date="2015-06" db="UniProtKB">
        <authorList>
            <consortium name="EnsemblFungi"/>
        </authorList>
    </citation>
    <scope>IDENTIFICATION</scope>
    <source>
        <strain evidence="3">ATCC 64411</strain>
    </source>
</reference>
<feature type="compositionally biased region" description="Basic and acidic residues" evidence="1">
    <location>
        <begin position="297"/>
        <end position="307"/>
    </location>
</feature>
<dbReference type="EnsemblFungi" id="MAPG_09698T0">
    <property type="protein sequence ID" value="MAPG_09698T0"/>
    <property type="gene ID" value="MAPG_09698"/>
</dbReference>
<proteinExistence type="predicted"/>
<dbReference type="Pfam" id="PF13917">
    <property type="entry name" value="zf-CCHC_3"/>
    <property type="match status" value="1"/>
</dbReference>
<dbReference type="eggNOG" id="ENOG502S7VK">
    <property type="taxonomic scope" value="Eukaryota"/>
</dbReference>
<evidence type="ECO:0000313" key="2">
    <source>
        <dbReference type="EMBL" id="KLU91175.1"/>
    </source>
</evidence>
<dbReference type="Proteomes" id="UP000011715">
    <property type="component" value="Unassembled WGS sequence"/>
</dbReference>